<comment type="caution">
    <text evidence="2">The sequence shown here is derived from an EMBL/GenBank/DDBJ whole genome shotgun (WGS) entry which is preliminary data.</text>
</comment>
<keyword evidence="3" id="KW-1185">Reference proteome</keyword>
<accession>A0A5B7ET46</accession>
<protein>
    <submittedName>
        <fullName evidence="2">Uncharacterized protein</fullName>
    </submittedName>
</protein>
<feature type="region of interest" description="Disordered" evidence="1">
    <location>
        <begin position="1"/>
        <end position="46"/>
    </location>
</feature>
<gene>
    <name evidence="2" type="ORF">E2C01_029770</name>
</gene>
<evidence type="ECO:0000313" key="3">
    <source>
        <dbReference type="Proteomes" id="UP000324222"/>
    </source>
</evidence>
<dbReference type="EMBL" id="VSRR010003483">
    <property type="protein sequence ID" value="MPC36316.1"/>
    <property type="molecule type" value="Genomic_DNA"/>
</dbReference>
<dbReference type="AlphaFoldDB" id="A0A5B7ET46"/>
<organism evidence="2 3">
    <name type="scientific">Portunus trituberculatus</name>
    <name type="common">Swimming crab</name>
    <name type="synonym">Neptunus trituberculatus</name>
    <dbReference type="NCBI Taxonomy" id="210409"/>
    <lineage>
        <taxon>Eukaryota</taxon>
        <taxon>Metazoa</taxon>
        <taxon>Ecdysozoa</taxon>
        <taxon>Arthropoda</taxon>
        <taxon>Crustacea</taxon>
        <taxon>Multicrustacea</taxon>
        <taxon>Malacostraca</taxon>
        <taxon>Eumalacostraca</taxon>
        <taxon>Eucarida</taxon>
        <taxon>Decapoda</taxon>
        <taxon>Pleocyemata</taxon>
        <taxon>Brachyura</taxon>
        <taxon>Eubrachyura</taxon>
        <taxon>Portunoidea</taxon>
        <taxon>Portunidae</taxon>
        <taxon>Portuninae</taxon>
        <taxon>Portunus</taxon>
    </lineage>
</organism>
<feature type="compositionally biased region" description="Basic and acidic residues" evidence="1">
    <location>
        <begin position="8"/>
        <end position="28"/>
    </location>
</feature>
<dbReference type="Proteomes" id="UP000324222">
    <property type="component" value="Unassembled WGS sequence"/>
</dbReference>
<evidence type="ECO:0000313" key="2">
    <source>
        <dbReference type="EMBL" id="MPC36316.1"/>
    </source>
</evidence>
<feature type="region of interest" description="Disordered" evidence="1">
    <location>
        <begin position="81"/>
        <end position="105"/>
    </location>
</feature>
<feature type="compositionally biased region" description="Polar residues" evidence="1">
    <location>
        <begin position="84"/>
        <end position="96"/>
    </location>
</feature>
<reference evidence="2 3" key="1">
    <citation type="submission" date="2019-05" db="EMBL/GenBank/DDBJ databases">
        <title>Another draft genome of Portunus trituberculatus and its Hox gene families provides insights of decapod evolution.</title>
        <authorList>
            <person name="Jeong J.-H."/>
            <person name="Song I."/>
            <person name="Kim S."/>
            <person name="Choi T."/>
            <person name="Kim D."/>
            <person name="Ryu S."/>
            <person name="Kim W."/>
        </authorList>
    </citation>
    <scope>NUCLEOTIDE SEQUENCE [LARGE SCALE GENOMIC DNA]</scope>
    <source>
        <tissue evidence="2">Muscle</tissue>
    </source>
</reference>
<sequence length="132" mass="14436">MEVLGTDSRIRRDRDRYNVGKRKEERRARTNQRVESAGTEEGVGNWLKSLRSPRRDGRLPAPAAAAALCSPRHSHIFTIRGTRHGTSTPGTNNLGTVTPALPPHQERSDHLYRPVPPITAGGIVCTAPVASL</sequence>
<name>A0A5B7ET46_PORTR</name>
<evidence type="ECO:0000256" key="1">
    <source>
        <dbReference type="SAM" id="MobiDB-lite"/>
    </source>
</evidence>
<proteinExistence type="predicted"/>